<accession>A0ABU9AZY3</accession>
<evidence type="ECO:0000313" key="2">
    <source>
        <dbReference type="Proteomes" id="UP001371305"/>
    </source>
</evidence>
<gene>
    <name evidence="1" type="ORF">WKV53_22515</name>
</gene>
<comment type="caution">
    <text evidence="1">The sequence shown here is derived from an EMBL/GenBank/DDBJ whole genome shotgun (WGS) entry which is preliminary data.</text>
</comment>
<keyword evidence="2" id="KW-1185">Reference proteome</keyword>
<sequence length="52" mass="5924">MLASSVPEWSTSQLFQTFVTPGQRSERWTFRGSYYIDSAGDPVAIWRREGPA</sequence>
<name>A0ABU9AZY3_9BACT</name>
<reference evidence="1 2" key="1">
    <citation type="submission" date="2024-04" db="EMBL/GenBank/DDBJ databases">
        <title>Luteolibacter sp. isolated from soil.</title>
        <authorList>
            <person name="An J."/>
        </authorList>
    </citation>
    <scope>NUCLEOTIDE SEQUENCE [LARGE SCALE GENOMIC DNA]</scope>
    <source>
        <strain evidence="1 2">Y139</strain>
    </source>
</reference>
<organism evidence="1 2">
    <name type="scientific">Luteolibacter soli</name>
    <dbReference type="NCBI Taxonomy" id="3135280"/>
    <lineage>
        <taxon>Bacteria</taxon>
        <taxon>Pseudomonadati</taxon>
        <taxon>Verrucomicrobiota</taxon>
        <taxon>Verrucomicrobiia</taxon>
        <taxon>Verrucomicrobiales</taxon>
        <taxon>Verrucomicrobiaceae</taxon>
        <taxon>Luteolibacter</taxon>
    </lineage>
</organism>
<proteinExistence type="predicted"/>
<evidence type="ECO:0000313" key="1">
    <source>
        <dbReference type="EMBL" id="MEK7953305.1"/>
    </source>
</evidence>
<dbReference type="Proteomes" id="UP001371305">
    <property type="component" value="Unassembled WGS sequence"/>
</dbReference>
<dbReference type="EMBL" id="JBBUKT010000010">
    <property type="protein sequence ID" value="MEK7953305.1"/>
    <property type="molecule type" value="Genomic_DNA"/>
</dbReference>
<protein>
    <submittedName>
        <fullName evidence="1">Uncharacterized protein</fullName>
    </submittedName>
</protein>